<proteinExistence type="inferred from homology"/>
<keyword evidence="4 6" id="KW-0472">Membrane</keyword>
<reference evidence="8" key="1">
    <citation type="journal article" date="2020" name="Stud. Mycol.">
        <title>101 Dothideomycetes genomes: a test case for predicting lifestyles and emergence of pathogens.</title>
        <authorList>
            <person name="Haridas S."/>
            <person name="Albert R."/>
            <person name="Binder M."/>
            <person name="Bloem J."/>
            <person name="Labutti K."/>
            <person name="Salamov A."/>
            <person name="Andreopoulos B."/>
            <person name="Baker S."/>
            <person name="Barry K."/>
            <person name="Bills G."/>
            <person name="Bluhm B."/>
            <person name="Cannon C."/>
            <person name="Castanera R."/>
            <person name="Culley D."/>
            <person name="Daum C."/>
            <person name="Ezra D."/>
            <person name="Gonzalez J."/>
            <person name="Henrissat B."/>
            <person name="Kuo A."/>
            <person name="Liang C."/>
            <person name="Lipzen A."/>
            <person name="Lutzoni F."/>
            <person name="Magnuson J."/>
            <person name="Mondo S."/>
            <person name="Nolan M."/>
            <person name="Ohm R."/>
            <person name="Pangilinan J."/>
            <person name="Park H.-J."/>
            <person name="Ramirez L."/>
            <person name="Alfaro M."/>
            <person name="Sun H."/>
            <person name="Tritt A."/>
            <person name="Yoshinaga Y."/>
            <person name="Zwiers L.-H."/>
            <person name="Turgeon B."/>
            <person name="Goodwin S."/>
            <person name="Spatafora J."/>
            <person name="Crous P."/>
            <person name="Grigoriev I."/>
        </authorList>
    </citation>
    <scope>NUCLEOTIDE SEQUENCE</scope>
    <source>
        <strain evidence="8">CBS 207.26</strain>
    </source>
</reference>
<feature type="transmembrane region" description="Helical" evidence="6">
    <location>
        <begin position="34"/>
        <end position="54"/>
    </location>
</feature>
<evidence type="ECO:0000259" key="7">
    <source>
        <dbReference type="Pfam" id="PF20684"/>
    </source>
</evidence>
<dbReference type="GO" id="GO:0016020">
    <property type="term" value="C:membrane"/>
    <property type="evidence" value="ECO:0007669"/>
    <property type="project" value="UniProtKB-SubCell"/>
</dbReference>
<evidence type="ECO:0000313" key="9">
    <source>
        <dbReference type="Proteomes" id="UP000800200"/>
    </source>
</evidence>
<keyword evidence="3 6" id="KW-1133">Transmembrane helix</keyword>
<keyword evidence="9" id="KW-1185">Reference proteome</keyword>
<dbReference type="InterPro" id="IPR049326">
    <property type="entry name" value="Rhodopsin_dom_fungi"/>
</dbReference>
<evidence type="ECO:0000313" key="8">
    <source>
        <dbReference type="EMBL" id="KAF2183652.1"/>
    </source>
</evidence>
<dbReference type="PANTHER" id="PTHR33048">
    <property type="entry name" value="PTH11-LIKE INTEGRAL MEMBRANE PROTEIN (AFU_ORTHOLOGUE AFUA_5G11245)"/>
    <property type="match status" value="1"/>
</dbReference>
<feature type="transmembrane region" description="Helical" evidence="6">
    <location>
        <begin position="156"/>
        <end position="178"/>
    </location>
</feature>
<dbReference type="EMBL" id="ML994641">
    <property type="protein sequence ID" value="KAF2183652.1"/>
    <property type="molecule type" value="Genomic_DNA"/>
</dbReference>
<gene>
    <name evidence="8" type="ORF">K469DRAFT_505625</name>
</gene>
<evidence type="ECO:0000256" key="3">
    <source>
        <dbReference type="ARBA" id="ARBA00022989"/>
    </source>
</evidence>
<protein>
    <recommendedName>
        <fullName evidence="7">Rhodopsin domain-containing protein</fullName>
    </recommendedName>
</protein>
<dbReference type="AlphaFoldDB" id="A0A6A6DZ42"/>
<feature type="transmembrane region" description="Helical" evidence="6">
    <location>
        <begin position="74"/>
        <end position="99"/>
    </location>
</feature>
<comment type="subcellular location">
    <subcellularLocation>
        <location evidence="1">Membrane</location>
        <topology evidence="1">Multi-pass membrane protein</topology>
    </subcellularLocation>
</comment>
<evidence type="ECO:0000256" key="2">
    <source>
        <dbReference type="ARBA" id="ARBA00022692"/>
    </source>
</evidence>
<dbReference type="OrthoDB" id="444631at2759"/>
<feature type="domain" description="Rhodopsin" evidence="7">
    <location>
        <begin position="17"/>
        <end position="253"/>
    </location>
</feature>
<evidence type="ECO:0000256" key="4">
    <source>
        <dbReference type="ARBA" id="ARBA00023136"/>
    </source>
</evidence>
<dbReference type="PANTHER" id="PTHR33048:SF47">
    <property type="entry name" value="INTEGRAL MEMBRANE PROTEIN-RELATED"/>
    <property type="match status" value="1"/>
</dbReference>
<feature type="non-terminal residue" evidence="8">
    <location>
        <position position="1"/>
    </location>
</feature>
<evidence type="ECO:0000256" key="1">
    <source>
        <dbReference type="ARBA" id="ARBA00004141"/>
    </source>
</evidence>
<comment type="similarity">
    <text evidence="5">Belongs to the SAT4 family.</text>
</comment>
<feature type="transmembrane region" description="Helical" evidence="6">
    <location>
        <begin position="190"/>
        <end position="210"/>
    </location>
</feature>
<feature type="transmembrane region" description="Helical" evidence="6">
    <location>
        <begin position="111"/>
        <end position="132"/>
    </location>
</feature>
<organism evidence="8 9">
    <name type="scientific">Zopfia rhizophila CBS 207.26</name>
    <dbReference type="NCBI Taxonomy" id="1314779"/>
    <lineage>
        <taxon>Eukaryota</taxon>
        <taxon>Fungi</taxon>
        <taxon>Dikarya</taxon>
        <taxon>Ascomycota</taxon>
        <taxon>Pezizomycotina</taxon>
        <taxon>Dothideomycetes</taxon>
        <taxon>Dothideomycetes incertae sedis</taxon>
        <taxon>Zopfiaceae</taxon>
        <taxon>Zopfia</taxon>
    </lineage>
</organism>
<accession>A0A6A6DZ42</accession>
<dbReference type="Pfam" id="PF20684">
    <property type="entry name" value="Fung_rhodopsin"/>
    <property type="match status" value="1"/>
</dbReference>
<feature type="transmembrane region" description="Helical" evidence="6">
    <location>
        <begin position="230"/>
        <end position="249"/>
    </location>
</feature>
<feature type="non-terminal residue" evidence="8">
    <location>
        <position position="261"/>
    </location>
</feature>
<dbReference type="InterPro" id="IPR052337">
    <property type="entry name" value="SAT4-like"/>
</dbReference>
<evidence type="ECO:0000256" key="5">
    <source>
        <dbReference type="ARBA" id="ARBA00038359"/>
    </source>
</evidence>
<evidence type="ECO:0000256" key="6">
    <source>
        <dbReference type="SAM" id="Phobius"/>
    </source>
</evidence>
<sequence length="261" mass="29108">ITIIILFPVIATITVLFRLYTRLILISRPSIDDLLVIFALAFSVATSIFMGFEVKNGMGRHLKTLSQAQIRSCFKALFLSIIAYNLSLVAIKLSILFQYLRICVTITERRVCYGLIGFVIAYGIMTFFSGIFTCSPVEYFWDKTILGGTCVDQTKLYYANAGLNIASDLALLFLPLLLLRHLMLPLLQKLVITVILAFGGFACIASILRLRVLYVSTTSKDPTWDKAATVTWSAIELNMGIFCACVVTLRPLACRLFPNAF</sequence>
<dbReference type="Proteomes" id="UP000800200">
    <property type="component" value="Unassembled WGS sequence"/>
</dbReference>
<name>A0A6A6DZ42_9PEZI</name>
<keyword evidence="2 6" id="KW-0812">Transmembrane</keyword>
<feature type="transmembrane region" description="Helical" evidence="6">
    <location>
        <begin position="6"/>
        <end position="25"/>
    </location>
</feature>